<dbReference type="STRING" id="796620.VIBC2010_01883"/>
<evidence type="ECO:0000256" key="4">
    <source>
        <dbReference type="ARBA" id="ARBA00022553"/>
    </source>
</evidence>
<dbReference type="EC" id="2.7.13.3" evidence="3"/>
<evidence type="ECO:0000259" key="16">
    <source>
        <dbReference type="PROSITE" id="PS50885"/>
    </source>
</evidence>
<evidence type="ECO:0000256" key="6">
    <source>
        <dbReference type="ARBA" id="ARBA00022741"/>
    </source>
</evidence>
<comment type="caution">
    <text evidence="17">The sequence shown here is derived from an EMBL/GenBank/DDBJ whole genome shotgun (WGS) entry which is preliminary data.</text>
</comment>
<dbReference type="Pfam" id="PF00072">
    <property type="entry name" value="Response_reg"/>
    <property type="match status" value="1"/>
</dbReference>
<keyword evidence="6" id="KW-0547">Nucleotide-binding</keyword>
<dbReference type="InterPro" id="IPR004358">
    <property type="entry name" value="Sig_transdc_His_kin-like_C"/>
</dbReference>
<sequence>MLSFNRKNKFKRLQNTLMLAFFTLSVVPATVIAILFLKAHSQDLQEQSTSHLISMRDSKKQQIIDYLNAKESEVLGFVRSELAYSSGGRFYGIVNAFKSLGLDMEQAREYAQKRYIQGSGNQIKTSVLPHSSTYNGTERYRLLHKRYHRAFLEILKRSDFNDILLVDLEGNVTYSIYKRNYYGTNLNQGPFSTTNLGQAFSELQSRVNKKRETHHEYTPVVISDFSIRDGHMIAWMGAPIIQQGYLHSYALFRLPSEGLTHLLANKSLSSINTILVGQDHHSRTLTNGDKEIGNSLDIINQALSGSESVEKYTNKKAQTMLAAYGPIAFRNIHWGIVVEVPEQIAFARIHQLETLFAFTMVSLFILIFIASHYLSNFITAPLLQLTWAAEKVAAGQLDTDIVNTQRNDEIGRLATSFRRMQRSIRDKLNLIKTQNQELEKNLKLIQTQNDELHLADTLKDQFLMTTSHELRTPLHGILGIAEALASGANGVISSEQKYQVDIIISSGRRLNDLVDDLLDYHKMRYGNLKIKTRAVDASSATRSVIELSAHLLGNKPVKIVNQIPKEALWVCADVQRLEQILYNLLGNAIKFTNEGKIVISALQVNDNVQFQIMDTGQGIGSDQLEHIFEPLTQGTHAPSNYRQGAGLGLSISSQLIELMNGHIYVSSQPMVGTTFCFTLPRATAEQICQSNQSRDIHFEISPPMSLKPCESTHSVDNLEAPLILVVDDEPINLRILNSYLKTEGYRVLTVNDGLSALEAVRNETPQLILLDIMIPDMSGYDVCVKLRKTYDHATLPIIMLTALNQTEDRLKGFASGANDFLSKPFNQKELLARITAHLAASQAEQRKMENQKLEKEIKQRVLIEARFLETQERLLEQLETAPEAIICVRDDNKIRFANQAAMRLFKRSIEQLKRSHVEEIIVPKFLNIEQDHYCGDIEIYISDATEQVSADILKLSEGEKTLHMYIFNVSGNISTSRVRNLETAIDALTSFAFEGEKNKLQELKELGGEFTHLADRADESHLSKSEIMRSVLVEAMTCSLDYWEAVTGKTKFDFAEQSGLWRVYLDRSSLQTRTLDKYLRVETLPKTPRWRTVLSSLDYILEHCHEKSPDRTHIEKLRSKLHHLLTH</sequence>
<evidence type="ECO:0000313" key="18">
    <source>
        <dbReference type="Proteomes" id="UP000002943"/>
    </source>
</evidence>
<keyword evidence="13" id="KW-0472">Membrane</keyword>
<dbReference type="InterPro" id="IPR036890">
    <property type="entry name" value="HATPase_C_sf"/>
</dbReference>
<evidence type="ECO:0000259" key="15">
    <source>
        <dbReference type="PROSITE" id="PS50110"/>
    </source>
</evidence>
<dbReference type="Gene3D" id="3.30.565.10">
    <property type="entry name" value="Histidine kinase-like ATPase, C-terminal domain"/>
    <property type="match status" value="1"/>
</dbReference>
<feature type="transmembrane region" description="Helical" evidence="13">
    <location>
        <begin position="355"/>
        <end position="374"/>
    </location>
</feature>
<keyword evidence="5" id="KW-0808">Transferase</keyword>
<evidence type="ECO:0000256" key="1">
    <source>
        <dbReference type="ARBA" id="ARBA00000085"/>
    </source>
</evidence>
<dbReference type="CDD" id="cd16922">
    <property type="entry name" value="HATPase_EvgS-ArcB-TorS-like"/>
    <property type="match status" value="1"/>
</dbReference>
<reference evidence="17 18" key="1">
    <citation type="journal article" date="2012" name="Int. J. Syst. Evol. Microbiol.">
        <title>Vibrio caribbeanicus sp. nov., isolated from the marine sponge Scleritoderma cyanea.</title>
        <authorList>
            <person name="Hoffmann M."/>
            <person name="Monday S.R."/>
            <person name="Allard M.W."/>
            <person name="Strain E.A."/>
            <person name="Whittaker P."/>
            <person name="Naum M."/>
            <person name="McCarthy P.J."/>
            <person name="Lopez J.V."/>
            <person name="Fischer M."/>
            <person name="Brown E.W."/>
        </authorList>
    </citation>
    <scope>NUCLEOTIDE SEQUENCE [LARGE SCALE GENOMIC DNA]</scope>
    <source>
        <strain evidence="17 18">ATCC BAA-2122</strain>
    </source>
</reference>
<keyword evidence="7 17" id="KW-0418">Kinase</keyword>
<dbReference type="InterPro" id="IPR003660">
    <property type="entry name" value="HAMP_dom"/>
</dbReference>
<dbReference type="PANTHER" id="PTHR43047:SF64">
    <property type="entry name" value="HISTIDINE KINASE CONTAINING CHEY-HOMOLOGOUS RECEIVER DOMAIN AND PAS DOMAIN-RELATED"/>
    <property type="match status" value="1"/>
</dbReference>
<dbReference type="InterPro" id="IPR000014">
    <property type="entry name" value="PAS"/>
</dbReference>
<dbReference type="PANTHER" id="PTHR43047">
    <property type="entry name" value="TWO-COMPONENT HISTIDINE PROTEIN KINASE"/>
    <property type="match status" value="1"/>
</dbReference>
<dbReference type="FunFam" id="3.30.565.10:FF:000006">
    <property type="entry name" value="Sensor histidine kinase WalK"/>
    <property type="match status" value="1"/>
</dbReference>
<evidence type="ECO:0000256" key="10">
    <source>
        <dbReference type="ARBA" id="ARBA00023012"/>
    </source>
</evidence>
<keyword evidence="13" id="KW-0812">Transmembrane</keyword>
<name>E3BM58_9VIBR</name>
<dbReference type="PRINTS" id="PR00344">
    <property type="entry name" value="BCTRLSENSOR"/>
</dbReference>
<protein>
    <recommendedName>
        <fullName evidence="3">histidine kinase</fullName>
        <ecNumber evidence="3">2.7.13.3</ecNumber>
    </recommendedName>
</protein>
<dbReference type="PROSITE" id="PS50109">
    <property type="entry name" value="HIS_KIN"/>
    <property type="match status" value="1"/>
</dbReference>
<dbReference type="SMART" id="SM00448">
    <property type="entry name" value="REC"/>
    <property type="match status" value="1"/>
</dbReference>
<comment type="subcellular location">
    <subcellularLocation>
        <location evidence="2">Membrane</location>
    </subcellularLocation>
</comment>
<keyword evidence="12" id="KW-0175">Coiled coil</keyword>
<dbReference type="Gene3D" id="6.10.340.10">
    <property type="match status" value="1"/>
</dbReference>
<dbReference type="eggNOG" id="COG2205">
    <property type="taxonomic scope" value="Bacteria"/>
</dbReference>
<feature type="modified residue" description="4-aspartylphosphate" evidence="11">
    <location>
        <position position="771"/>
    </location>
</feature>
<dbReference type="Pfam" id="PF13188">
    <property type="entry name" value="PAS_8"/>
    <property type="match status" value="1"/>
</dbReference>
<dbReference type="InterPro" id="IPR003661">
    <property type="entry name" value="HisK_dim/P_dom"/>
</dbReference>
<organism evidence="17 18">
    <name type="scientific">Vibrio caribbeanicus ATCC BAA-2122</name>
    <dbReference type="NCBI Taxonomy" id="796620"/>
    <lineage>
        <taxon>Bacteria</taxon>
        <taxon>Pseudomonadati</taxon>
        <taxon>Pseudomonadota</taxon>
        <taxon>Gammaproteobacteria</taxon>
        <taxon>Vibrionales</taxon>
        <taxon>Vibrionaceae</taxon>
        <taxon>Vibrio</taxon>
    </lineage>
</organism>
<dbReference type="SUPFAM" id="SSF158472">
    <property type="entry name" value="HAMP domain-like"/>
    <property type="match status" value="1"/>
</dbReference>
<dbReference type="OrthoDB" id="9804645at2"/>
<dbReference type="InterPro" id="IPR001789">
    <property type="entry name" value="Sig_transdc_resp-reg_receiver"/>
</dbReference>
<dbReference type="eggNOG" id="COG2770">
    <property type="taxonomic scope" value="Bacteria"/>
</dbReference>
<dbReference type="SMART" id="SM00388">
    <property type="entry name" value="HisKA"/>
    <property type="match status" value="1"/>
</dbReference>
<evidence type="ECO:0000313" key="17">
    <source>
        <dbReference type="EMBL" id="EFP95986.1"/>
    </source>
</evidence>
<evidence type="ECO:0000256" key="5">
    <source>
        <dbReference type="ARBA" id="ARBA00022679"/>
    </source>
</evidence>
<dbReference type="CDD" id="cd00082">
    <property type="entry name" value="HisKA"/>
    <property type="match status" value="1"/>
</dbReference>
<feature type="domain" description="Response regulatory" evidence="15">
    <location>
        <begin position="722"/>
        <end position="838"/>
    </location>
</feature>
<dbReference type="AlphaFoldDB" id="E3BM58"/>
<accession>E3BM58</accession>
<dbReference type="Pfam" id="PF02518">
    <property type="entry name" value="HATPase_c"/>
    <property type="match status" value="1"/>
</dbReference>
<dbReference type="Gene3D" id="1.10.287.130">
    <property type="match status" value="1"/>
</dbReference>
<keyword evidence="13" id="KW-1133">Transmembrane helix</keyword>
<dbReference type="InterPro" id="IPR036097">
    <property type="entry name" value="HisK_dim/P_sf"/>
</dbReference>
<dbReference type="InterPro" id="IPR035965">
    <property type="entry name" value="PAS-like_dom_sf"/>
</dbReference>
<dbReference type="SMART" id="SM00304">
    <property type="entry name" value="HAMP"/>
    <property type="match status" value="1"/>
</dbReference>
<dbReference type="GO" id="GO:0016787">
    <property type="term" value="F:hydrolase activity"/>
    <property type="evidence" value="ECO:0007669"/>
    <property type="project" value="UniProtKB-KW"/>
</dbReference>
<keyword evidence="8" id="KW-0378">Hydrolase</keyword>
<dbReference type="SMART" id="SM00091">
    <property type="entry name" value="PAS"/>
    <property type="match status" value="1"/>
</dbReference>
<dbReference type="SMART" id="SM00387">
    <property type="entry name" value="HATPase_c"/>
    <property type="match status" value="1"/>
</dbReference>
<dbReference type="SUPFAM" id="SSF47384">
    <property type="entry name" value="Homodimeric domain of signal transducing histidine kinase"/>
    <property type="match status" value="1"/>
</dbReference>
<keyword evidence="10" id="KW-0902">Two-component regulatory system</keyword>
<evidence type="ECO:0000256" key="7">
    <source>
        <dbReference type="ARBA" id="ARBA00022777"/>
    </source>
</evidence>
<dbReference type="EMBL" id="AEIU01000083">
    <property type="protein sequence ID" value="EFP95986.1"/>
    <property type="molecule type" value="Genomic_DNA"/>
</dbReference>
<feature type="domain" description="HAMP" evidence="16">
    <location>
        <begin position="376"/>
        <end position="429"/>
    </location>
</feature>
<evidence type="ECO:0000256" key="11">
    <source>
        <dbReference type="PROSITE-ProRule" id="PRU00169"/>
    </source>
</evidence>
<dbReference type="Pfam" id="PF00672">
    <property type="entry name" value="HAMP"/>
    <property type="match status" value="1"/>
</dbReference>
<dbReference type="Proteomes" id="UP000002943">
    <property type="component" value="Unassembled WGS sequence"/>
</dbReference>
<evidence type="ECO:0000256" key="12">
    <source>
        <dbReference type="SAM" id="Coils"/>
    </source>
</evidence>
<comment type="catalytic activity">
    <reaction evidence="1">
        <text>ATP + protein L-histidine = ADP + protein N-phospho-L-histidine.</text>
        <dbReference type="EC" id="2.7.13.3"/>
    </reaction>
</comment>
<dbReference type="PROSITE" id="PS50885">
    <property type="entry name" value="HAMP"/>
    <property type="match status" value="1"/>
</dbReference>
<dbReference type="SUPFAM" id="SSF55874">
    <property type="entry name" value="ATPase domain of HSP90 chaperone/DNA topoisomerase II/histidine kinase"/>
    <property type="match status" value="1"/>
</dbReference>
<evidence type="ECO:0000259" key="14">
    <source>
        <dbReference type="PROSITE" id="PS50109"/>
    </source>
</evidence>
<dbReference type="GO" id="GO:0005886">
    <property type="term" value="C:plasma membrane"/>
    <property type="evidence" value="ECO:0007669"/>
    <property type="project" value="UniProtKB-ARBA"/>
</dbReference>
<evidence type="ECO:0000256" key="3">
    <source>
        <dbReference type="ARBA" id="ARBA00012438"/>
    </source>
</evidence>
<dbReference type="CDD" id="cd22890">
    <property type="entry name" value="ChiS-DBD"/>
    <property type="match status" value="1"/>
</dbReference>
<evidence type="ECO:0000256" key="8">
    <source>
        <dbReference type="ARBA" id="ARBA00022801"/>
    </source>
</evidence>
<dbReference type="Pfam" id="PF00512">
    <property type="entry name" value="HisKA"/>
    <property type="match status" value="1"/>
</dbReference>
<dbReference type="GO" id="GO:0000155">
    <property type="term" value="F:phosphorelay sensor kinase activity"/>
    <property type="evidence" value="ECO:0007669"/>
    <property type="project" value="InterPro"/>
</dbReference>
<proteinExistence type="predicted"/>
<dbReference type="InterPro" id="IPR003594">
    <property type="entry name" value="HATPase_dom"/>
</dbReference>
<dbReference type="InterPro" id="IPR005467">
    <property type="entry name" value="His_kinase_dom"/>
</dbReference>
<dbReference type="RefSeq" id="WP_009602154.1">
    <property type="nucleotide sequence ID" value="NZ_AEIU01000083.1"/>
</dbReference>
<evidence type="ECO:0000256" key="2">
    <source>
        <dbReference type="ARBA" id="ARBA00004370"/>
    </source>
</evidence>
<feature type="coiled-coil region" evidence="12">
    <location>
        <begin position="421"/>
        <end position="455"/>
    </location>
</feature>
<dbReference type="InterPro" id="IPR011006">
    <property type="entry name" value="CheY-like_superfamily"/>
</dbReference>
<dbReference type="Gene3D" id="3.40.50.2300">
    <property type="match status" value="1"/>
</dbReference>
<dbReference type="PROSITE" id="PS50110">
    <property type="entry name" value="RESPONSE_REGULATORY"/>
    <property type="match status" value="1"/>
</dbReference>
<dbReference type="SUPFAM" id="SSF52172">
    <property type="entry name" value="CheY-like"/>
    <property type="match status" value="1"/>
</dbReference>
<dbReference type="SUPFAM" id="SSF55785">
    <property type="entry name" value="PYP-like sensor domain (PAS domain)"/>
    <property type="match status" value="1"/>
</dbReference>
<feature type="domain" description="Histidine kinase" evidence="14">
    <location>
        <begin position="465"/>
        <end position="683"/>
    </location>
</feature>
<gene>
    <name evidence="17" type="ORF">VIBC2010_01883</name>
</gene>
<keyword evidence="18" id="KW-1185">Reference proteome</keyword>
<dbReference type="GO" id="GO:0005524">
    <property type="term" value="F:ATP binding"/>
    <property type="evidence" value="ECO:0007669"/>
    <property type="project" value="UniProtKB-KW"/>
</dbReference>
<dbReference type="Gene3D" id="3.30.450.20">
    <property type="entry name" value="PAS domain"/>
    <property type="match status" value="1"/>
</dbReference>
<dbReference type="eggNOG" id="COG0745">
    <property type="taxonomic scope" value="Bacteria"/>
</dbReference>
<evidence type="ECO:0000256" key="13">
    <source>
        <dbReference type="SAM" id="Phobius"/>
    </source>
</evidence>
<keyword evidence="9" id="KW-0067">ATP-binding</keyword>
<keyword evidence="4 11" id="KW-0597">Phosphoprotein</keyword>
<dbReference type="CDD" id="cd06225">
    <property type="entry name" value="HAMP"/>
    <property type="match status" value="1"/>
</dbReference>
<dbReference type="FunFam" id="3.40.50.2300:FF:000121">
    <property type="entry name" value="Sensor histidine kinase RcsC"/>
    <property type="match status" value="1"/>
</dbReference>
<evidence type="ECO:0000256" key="9">
    <source>
        <dbReference type="ARBA" id="ARBA00022840"/>
    </source>
</evidence>